<reference evidence="2 3" key="1">
    <citation type="submission" date="2020-04" db="EMBL/GenBank/DDBJ databases">
        <authorList>
            <person name="Hitch T.C.A."/>
            <person name="Wylensek D."/>
            <person name="Clavel T."/>
        </authorList>
    </citation>
    <scope>NUCLEOTIDE SEQUENCE [LARGE SCALE GENOMIC DNA]</scope>
    <source>
        <strain evidence="2 3">PG-251-APC-1</strain>
    </source>
</reference>
<feature type="region of interest" description="Disordered" evidence="1">
    <location>
        <begin position="1"/>
        <end position="24"/>
    </location>
</feature>
<dbReference type="Proteomes" id="UP000522333">
    <property type="component" value="Unassembled WGS sequence"/>
</dbReference>
<feature type="compositionally biased region" description="Basic residues" evidence="1">
    <location>
        <begin position="10"/>
        <end position="24"/>
    </location>
</feature>
<evidence type="ECO:0000256" key="1">
    <source>
        <dbReference type="SAM" id="MobiDB-lite"/>
    </source>
</evidence>
<protein>
    <submittedName>
        <fullName evidence="2">Uncharacterized protein</fullName>
    </submittedName>
</protein>
<dbReference type="AlphaFoldDB" id="A0A848CBL8"/>
<organism evidence="2 3">
    <name type="scientific">Desulfovibrio piger</name>
    <dbReference type="NCBI Taxonomy" id="901"/>
    <lineage>
        <taxon>Bacteria</taxon>
        <taxon>Pseudomonadati</taxon>
        <taxon>Thermodesulfobacteriota</taxon>
        <taxon>Desulfovibrionia</taxon>
        <taxon>Desulfovibrionales</taxon>
        <taxon>Desulfovibrionaceae</taxon>
        <taxon>Desulfovibrio</taxon>
    </lineage>
</organism>
<proteinExistence type="predicted"/>
<comment type="caution">
    <text evidence="2">The sequence shown here is derived from an EMBL/GenBank/DDBJ whole genome shotgun (WGS) entry which is preliminary data.</text>
</comment>
<evidence type="ECO:0000313" key="3">
    <source>
        <dbReference type="Proteomes" id="UP000522333"/>
    </source>
</evidence>
<name>A0A848CBL8_9BACT</name>
<gene>
    <name evidence="2" type="ORF">HF854_08900</name>
</gene>
<evidence type="ECO:0000313" key="2">
    <source>
        <dbReference type="EMBL" id="NME52632.1"/>
    </source>
</evidence>
<sequence>MKSSVSKIISKIRTKDKKYTPRRTRKGSFPALKEKRVGCKNRMTAIYQ</sequence>
<accession>A0A848CBL8</accession>
<dbReference type="RefSeq" id="WP_168935963.1">
    <property type="nucleotide sequence ID" value="NZ_JABAFY010000033.1"/>
</dbReference>
<dbReference type="EMBL" id="JABAFY010000033">
    <property type="protein sequence ID" value="NME52632.1"/>
    <property type="molecule type" value="Genomic_DNA"/>
</dbReference>